<proteinExistence type="predicted"/>
<dbReference type="EMBL" id="AP024485">
    <property type="protein sequence ID" value="BCS87780.1"/>
    <property type="molecule type" value="Genomic_DNA"/>
</dbReference>
<evidence type="ECO:0000313" key="3">
    <source>
        <dbReference type="Proteomes" id="UP001053296"/>
    </source>
</evidence>
<evidence type="ECO:0008006" key="4">
    <source>
        <dbReference type="Google" id="ProtNLM"/>
    </source>
</evidence>
<keyword evidence="1" id="KW-0812">Transmembrane</keyword>
<feature type="transmembrane region" description="Helical" evidence="1">
    <location>
        <begin position="21"/>
        <end position="37"/>
    </location>
</feature>
<feature type="transmembrane region" description="Helical" evidence="1">
    <location>
        <begin position="148"/>
        <end position="172"/>
    </location>
</feature>
<accession>A0ABN6EQS4</accession>
<dbReference type="RefSeq" id="WP_229594354.1">
    <property type="nucleotide sequence ID" value="NZ_AP024485.1"/>
</dbReference>
<protein>
    <recommendedName>
        <fullName evidence="4">Permease</fullName>
    </recommendedName>
</protein>
<reference evidence="2" key="1">
    <citation type="journal article" date="2022" name="Arch. Microbiol.">
        <title>Pseudodesulfovibrio sediminis sp. nov., a mesophilic and neutrophilic sulfate-reducing bacterium isolated from sediment of a brackish lake.</title>
        <authorList>
            <person name="Takahashi A."/>
            <person name="Kojima H."/>
            <person name="Watanabe M."/>
            <person name="Fukui M."/>
        </authorList>
    </citation>
    <scope>NUCLEOTIDE SEQUENCE</scope>
    <source>
        <strain evidence="2">SF6</strain>
    </source>
</reference>
<name>A0ABN6EQS4_9BACT</name>
<evidence type="ECO:0000256" key="1">
    <source>
        <dbReference type="SAM" id="Phobius"/>
    </source>
</evidence>
<keyword evidence="3" id="KW-1185">Reference proteome</keyword>
<sequence length="178" mass="19081">MTRGTATAIHAYVKPVLKASIFPLIVACLYGLAFLFSPEKTEAALLISGSIFRQLALPICLVLFIMVALNRFLSPVVITRLLGRSLGVKGVLLSSLAGILSMGPIYAWFPLLQSIREKGASPFHLANFIGCRSVKPILLPVLAVYFGWQYTACFVGVSLVGALTVAVVVSAFSGTHNR</sequence>
<keyword evidence="1" id="KW-0472">Membrane</keyword>
<organism evidence="2 3">
    <name type="scientific">Pseudodesulfovibrio sediminis</name>
    <dbReference type="NCBI Taxonomy" id="2810563"/>
    <lineage>
        <taxon>Bacteria</taxon>
        <taxon>Pseudomonadati</taxon>
        <taxon>Thermodesulfobacteriota</taxon>
        <taxon>Desulfovibrionia</taxon>
        <taxon>Desulfovibrionales</taxon>
        <taxon>Desulfovibrionaceae</taxon>
    </lineage>
</organism>
<dbReference type="Proteomes" id="UP001053296">
    <property type="component" value="Chromosome"/>
</dbReference>
<gene>
    <name evidence="2" type="ORF">PSDVSF_10220</name>
</gene>
<evidence type="ECO:0000313" key="2">
    <source>
        <dbReference type="EMBL" id="BCS87780.1"/>
    </source>
</evidence>
<feature type="transmembrane region" description="Helical" evidence="1">
    <location>
        <begin position="43"/>
        <end position="69"/>
    </location>
</feature>
<feature type="transmembrane region" description="Helical" evidence="1">
    <location>
        <begin position="90"/>
        <end position="109"/>
    </location>
</feature>
<keyword evidence="1" id="KW-1133">Transmembrane helix</keyword>